<dbReference type="InterPro" id="IPR050410">
    <property type="entry name" value="CCR4/nocturin_mRNA_transcr"/>
</dbReference>
<proteinExistence type="inferred from homology"/>
<evidence type="ECO:0000313" key="3">
    <source>
        <dbReference type="EMBL" id="CAD8653384.1"/>
    </source>
</evidence>
<sequence>MDAQQQQEELKTLQEKYQARAEALGAELGVRLSETAKQETSALPFVRSRDSAGTQPSDACLVRVLQWNILAGGLSNDGFLVRNILRETSDKDFQTVVEQVVKARENGEDMQVLKEKLASPESSVNHSIVLDWSLRWTRMQLYIAVAVPDIITMQEMDHMCQAEQDLGRLGYDCALPGRRYCAAHDNMENYMSNRADPPTFFKHLTQTGAAFVPKTNSQCRLLGGGDDDGVAVFWRRDVFEVARVEFLVYEDAKRNQGAVRVRLRHRAKGTEMSVICAHLNSGSSAKDEQKRLHQWCDGSLSQDGGRTGPSLKEWFTESAESIPTLCCMDSNSAPGQQFELWKELCCLSAEGADNLWTGYYDAEGRNTEAPAPVTTNKMRGPLSGQPKKIGEHACGAIDNIVFSKHLAVAQFAWKPLTYATEEEALEDLLPSLNVPSDHMPVIVDFKLDV</sequence>
<organism evidence="3">
    <name type="scientific">Pyramimonas obovata</name>
    <dbReference type="NCBI Taxonomy" id="1411642"/>
    <lineage>
        <taxon>Eukaryota</taxon>
        <taxon>Viridiplantae</taxon>
        <taxon>Chlorophyta</taxon>
        <taxon>Pyramimonadophyceae</taxon>
        <taxon>Pyramimonadales</taxon>
        <taxon>Pyramimonadaceae</taxon>
        <taxon>Pyramimonas</taxon>
        <taxon>Pyramimonas incertae sedis</taxon>
    </lineage>
</organism>
<evidence type="ECO:0000256" key="2">
    <source>
        <dbReference type="ARBA" id="ARBA00022801"/>
    </source>
</evidence>
<keyword evidence="2" id="KW-0378">Hydrolase</keyword>
<dbReference type="EMBL" id="HBFA01005751">
    <property type="protein sequence ID" value="CAD8653384.1"/>
    <property type="molecule type" value="Transcribed_RNA"/>
</dbReference>
<name>A0A7S0QW63_9CHLO</name>
<reference evidence="3" key="1">
    <citation type="submission" date="2021-01" db="EMBL/GenBank/DDBJ databases">
        <authorList>
            <person name="Corre E."/>
            <person name="Pelletier E."/>
            <person name="Niang G."/>
            <person name="Scheremetjew M."/>
            <person name="Finn R."/>
            <person name="Kale V."/>
            <person name="Holt S."/>
            <person name="Cochrane G."/>
            <person name="Meng A."/>
            <person name="Brown T."/>
            <person name="Cohen L."/>
        </authorList>
    </citation>
    <scope>NUCLEOTIDE SEQUENCE</scope>
    <source>
        <strain evidence="3">CCMP722</strain>
    </source>
</reference>
<dbReference type="InterPro" id="IPR036691">
    <property type="entry name" value="Endo/exonu/phosph_ase_sf"/>
</dbReference>
<dbReference type="AlphaFoldDB" id="A0A7S0QW63"/>
<dbReference type="GO" id="GO:0000175">
    <property type="term" value="F:3'-5'-RNA exonuclease activity"/>
    <property type="evidence" value="ECO:0007669"/>
    <property type="project" value="TreeGrafter"/>
</dbReference>
<accession>A0A7S0QW63</accession>
<dbReference type="GO" id="GO:0006139">
    <property type="term" value="P:nucleobase-containing compound metabolic process"/>
    <property type="evidence" value="ECO:0007669"/>
    <property type="project" value="UniProtKB-ARBA"/>
</dbReference>
<dbReference type="SUPFAM" id="SSF56219">
    <property type="entry name" value="DNase I-like"/>
    <property type="match status" value="1"/>
</dbReference>
<protein>
    <recommendedName>
        <fullName evidence="4">Nocturnin</fullName>
    </recommendedName>
</protein>
<evidence type="ECO:0000256" key="1">
    <source>
        <dbReference type="ARBA" id="ARBA00010774"/>
    </source>
</evidence>
<comment type="similarity">
    <text evidence="1">Belongs to the CCR4/nocturin family.</text>
</comment>
<gene>
    <name evidence="3" type="ORF">POBO1169_LOCUS2942</name>
</gene>
<dbReference type="PANTHER" id="PTHR12121">
    <property type="entry name" value="CARBON CATABOLITE REPRESSOR PROTEIN 4"/>
    <property type="match status" value="1"/>
</dbReference>
<dbReference type="Gene3D" id="3.60.10.10">
    <property type="entry name" value="Endonuclease/exonuclease/phosphatase"/>
    <property type="match status" value="1"/>
</dbReference>
<evidence type="ECO:0008006" key="4">
    <source>
        <dbReference type="Google" id="ProtNLM"/>
    </source>
</evidence>
<dbReference type="PANTHER" id="PTHR12121:SF45">
    <property type="entry name" value="NOCTURNIN"/>
    <property type="match status" value="1"/>
</dbReference>